<proteinExistence type="inferred from homology"/>
<gene>
    <name evidence="10" type="ORF">C7M84_000622</name>
</gene>
<comment type="similarity">
    <text evidence="2">Belongs to the AB hydrolase superfamily. LDAH family.</text>
</comment>
<dbReference type="GO" id="GO:0005811">
    <property type="term" value="C:lipid droplet"/>
    <property type="evidence" value="ECO:0007669"/>
    <property type="project" value="UniProtKB-SubCell"/>
</dbReference>
<evidence type="ECO:0000256" key="5">
    <source>
        <dbReference type="ARBA" id="ARBA00022801"/>
    </source>
</evidence>
<keyword evidence="4" id="KW-0551">Lipid droplet</keyword>
<dbReference type="SUPFAM" id="SSF53474">
    <property type="entry name" value="alpha/beta-Hydrolases"/>
    <property type="match status" value="1"/>
</dbReference>
<evidence type="ECO:0000313" key="11">
    <source>
        <dbReference type="Proteomes" id="UP000283509"/>
    </source>
</evidence>
<evidence type="ECO:0000256" key="3">
    <source>
        <dbReference type="ARBA" id="ARBA00019242"/>
    </source>
</evidence>
<evidence type="ECO:0000313" key="10">
    <source>
        <dbReference type="EMBL" id="ROT80635.1"/>
    </source>
</evidence>
<dbReference type="GO" id="GO:0019915">
    <property type="term" value="P:lipid storage"/>
    <property type="evidence" value="ECO:0007669"/>
    <property type="project" value="InterPro"/>
</dbReference>
<sequence length="261" mass="29597">MAGLLQRKELLVGKRPTEFLCVGPSFEENPSDIVLIIPGNPGVIGYYTSFMKTIYMTLKGTHAVWAVSHAGHCCTTYSTSQFGKDVYDLKDQVRHKIDFIRDFVPKGAKVTLVGHSIGCQITLNVLQAFEDSTDISIKKSYLLFPTIERMKDSPNGTRLWPVLCYFRWLTILMAIINVLWMAYNELNEVCMPNVKALEKHKDELLLYYGTNDGWCPMSYYRDLIVKVKGVNAQVCQHGYAHAFVLESSVPMGEKVAHWMIS</sequence>
<organism evidence="10 11">
    <name type="scientific">Penaeus vannamei</name>
    <name type="common">Whiteleg shrimp</name>
    <name type="synonym">Litopenaeus vannamei</name>
    <dbReference type="NCBI Taxonomy" id="6689"/>
    <lineage>
        <taxon>Eukaryota</taxon>
        <taxon>Metazoa</taxon>
        <taxon>Ecdysozoa</taxon>
        <taxon>Arthropoda</taxon>
        <taxon>Crustacea</taxon>
        <taxon>Multicrustacea</taxon>
        <taxon>Malacostraca</taxon>
        <taxon>Eumalacostraca</taxon>
        <taxon>Eucarida</taxon>
        <taxon>Decapoda</taxon>
        <taxon>Dendrobranchiata</taxon>
        <taxon>Penaeoidea</taxon>
        <taxon>Penaeidae</taxon>
        <taxon>Penaeus</taxon>
    </lineage>
</organism>
<dbReference type="EC" id="3.1.1.13" evidence="7"/>
<evidence type="ECO:0000256" key="7">
    <source>
        <dbReference type="ARBA" id="ARBA00039150"/>
    </source>
</evidence>
<evidence type="ECO:0000256" key="8">
    <source>
        <dbReference type="ARBA" id="ARBA00049527"/>
    </source>
</evidence>
<dbReference type="InterPro" id="IPR019363">
    <property type="entry name" value="LDAH"/>
</dbReference>
<reference evidence="10 11" key="2">
    <citation type="submission" date="2019-01" db="EMBL/GenBank/DDBJ databases">
        <title>The decoding of complex shrimp genome reveals the adaptation for benthos swimmer, frequently molting mechanism and breeding impact on genome.</title>
        <authorList>
            <person name="Sun Y."/>
            <person name="Gao Y."/>
            <person name="Yu Y."/>
        </authorList>
    </citation>
    <scope>NUCLEOTIDE SEQUENCE [LARGE SCALE GENOMIC DNA]</scope>
    <source>
        <tissue evidence="10">Muscle</tissue>
    </source>
</reference>
<dbReference type="PANTHER" id="PTHR13390:SF0">
    <property type="entry name" value="LIPID DROPLET-ASSOCIATED HYDROLASE"/>
    <property type="match status" value="1"/>
</dbReference>
<dbReference type="AlphaFoldDB" id="A0A3R7MM91"/>
<dbReference type="InterPro" id="IPR029058">
    <property type="entry name" value="AB_hydrolase_fold"/>
</dbReference>
<comment type="catalytic activity">
    <reaction evidence="8">
        <text>a cholesterol ester + H2O = cholesterol + a fatty acid + H(+)</text>
        <dbReference type="Rhea" id="RHEA:36403"/>
        <dbReference type="ChEBI" id="CHEBI:15377"/>
        <dbReference type="ChEBI" id="CHEBI:15378"/>
        <dbReference type="ChEBI" id="CHEBI:16113"/>
        <dbReference type="ChEBI" id="CHEBI:17002"/>
        <dbReference type="ChEBI" id="CHEBI:28868"/>
        <dbReference type="EC" id="3.1.1.13"/>
    </reaction>
    <physiologicalReaction direction="left-to-right" evidence="8">
        <dbReference type="Rhea" id="RHEA:36404"/>
    </physiologicalReaction>
</comment>
<evidence type="ECO:0000256" key="9">
    <source>
        <dbReference type="SAM" id="Phobius"/>
    </source>
</evidence>
<evidence type="ECO:0000256" key="1">
    <source>
        <dbReference type="ARBA" id="ARBA00004502"/>
    </source>
</evidence>
<comment type="caution">
    <text evidence="10">The sequence shown here is derived from an EMBL/GenBank/DDBJ whole genome shotgun (WGS) entry which is preliminary data.</text>
</comment>
<keyword evidence="11" id="KW-1185">Reference proteome</keyword>
<evidence type="ECO:0000256" key="4">
    <source>
        <dbReference type="ARBA" id="ARBA00022677"/>
    </source>
</evidence>
<dbReference type="GO" id="GO:0004771">
    <property type="term" value="F:sterol ester esterase activity"/>
    <property type="evidence" value="ECO:0007669"/>
    <property type="project" value="UniProtKB-EC"/>
</dbReference>
<protein>
    <recommendedName>
        <fullName evidence="3">Lipid droplet-associated hydrolase</fullName>
        <ecNumber evidence="7">3.1.1.13</ecNumber>
    </recommendedName>
    <alternativeName>
        <fullName evidence="6">Lipid droplet-associated serine hydrolase</fullName>
    </alternativeName>
</protein>
<keyword evidence="5" id="KW-0378">Hydrolase</keyword>
<evidence type="ECO:0000256" key="2">
    <source>
        <dbReference type="ARBA" id="ARBA00008300"/>
    </source>
</evidence>
<dbReference type="Pfam" id="PF10230">
    <property type="entry name" value="LIDHydrolase"/>
    <property type="match status" value="1"/>
</dbReference>
<dbReference type="EMBL" id="QCYY01001096">
    <property type="protein sequence ID" value="ROT80635.1"/>
    <property type="molecule type" value="Genomic_DNA"/>
</dbReference>
<evidence type="ECO:0000256" key="6">
    <source>
        <dbReference type="ARBA" id="ARBA00031924"/>
    </source>
</evidence>
<dbReference type="Gene3D" id="3.40.50.1820">
    <property type="entry name" value="alpha/beta hydrolase"/>
    <property type="match status" value="1"/>
</dbReference>
<keyword evidence="9" id="KW-0812">Transmembrane</keyword>
<accession>A0A3R7MM91</accession>
<dbReference type="Proteomes" id="UP000283509">
    <property type="component" value="Unassembled WGS sequence"/>
</dbReference>
<dbReference type="OrthoDB" id="448051at2759"/>
<dbReference type="PANTHER" id="PTHR13390">
    <property type="entry name" value="LIPASE"/>
    <property type="match status" value="1"/>
</dbReference>
<keyword evidence="9" id="KW-1133">Transmembrane helix</keyword>
<comment type="subcellular location">
    <subcellularLocation>
        <location evidence="1">Lipid droplet</location>
    </subcellularLocation>
</comment>
<name>A0A3R7MM91_PENVA</name>
<keyword evidence="9" id="KW-0472">Membrane</keyword>
<feature type="transmembrane region" description="Helical" evidence="9">
    <location>
        <begin position="159"/>
        <end position="183"/>
    </location>
</feature>
<reference evidence="10 11" key="1">
    <citation type="submission" date="2018-04" db="EMBL/GenBank/DDBJ databases">
        <authorList>
            <person name="Zhang X."/>
            <person name="Yuan J."/>
            <person name="Li F."/>
            <person name="Xiang J."/>
        </authorList>
    </citation>
    <scope>NUCLEOTIDE SEQUENCE [LARGE SCALE GENOMIC DNA]</scope>
    <source>
        <tissue evidence="10">Muscle</tissue>
    </source>
</reference>